<evidence type="ECO:0000313" key="2">
    <source>
        <dbReference type="Proteomes" id="UP001626549"/>
    </source>
</evidence>
<name>A0ABZ0IDW7_9GAMM</name>
<dbReference type="EMBL" id="CP136865">
    <property type="protein sequence ID" value="WOJ97004.1"/>
    <property type="molecule type" value="Genomic_DNA"/>
</dbReference>
<accession>A0ABZ0IDW7</accession>
<organism evidence="1 2">
    <name type="scientific">Congregibacter brevis</name>
    <dbReference type="NCBI Taxonomy" id="3081201"/>
    <lineage>
        <taxon>Bacteria</taxon>
        <taxon>Pseudomonadati</taxon>
        <taxon>Pseudomonadota</taxon>
        <taxon>Gammaproteobacteria</taxon>
        <taxon>Cellvibrionales</taxon>
        <taxon>Halieaceae</taxon>
        <taxon>Congregibacter</taxon>
    </lineage>
</organism>
<proteinExistence type="predicted"/>
<dbReference type="RefSeq" id="WP_407327690.1">
    <property type="nucleotide sequence ID" value="NZ_CP136865.1"/>
</dbReference>
<evidence type="ECO:0000313" key="1">
    <source>
        <dbReference type="EMBL" id="WOJ97004.1"/>
    </source>
</evidence>
<dbReference type="Proteomes" id="UP001626549">
    <property type="component" value="Chromosome"/>
</dbReference>
<sequence>MGIIGVLLAALIVGFLVMSNISSSPGEQTFGESQQEPDAALQLEMDKPANAIDSVQQRADSLLQSSEDKYRELDQ</sequence>
<gene>
    <name evidence="1" type="ORF">R0137_00180</name>
</gene>
<keyword evidence="2" id="KW-1185">Reference proteome</keyword>
<reference evidence="1 2" key="1">
    <citation type="submission" date="2023-10" db="EMBL/GenBank/DDBJ databases">
        <title>Two novel species belonging to the OM43/NOR5 clade.</title>
        <authorList>
            <person name="Park M."/>
        </authorList>
    </citation>
    <scope>NUCLEOTIDE SEQUENCE [LARGE SCALE GENOMIC DNA]</scope>
    <source>
        <strain evidence="1 2">IMCC45268</strain>
    </source>
</reference>
<protein>
    <submittedName>
        <fullName evidence="1">Uncharacterized protein</fullName>
    </submittedName>
</protein>